<dbReference type="AlphaFoldDB" id="B7AVB9"/>
<dbReference type="STRING" id="483218.BACPEC_02667"/>
<evidence type="ECO:0000313" key="3">
    <source>
        <dbReference type="Proteomes" id="UP000003136"/>
    </source>
</evidence>
<protein>
    <recommendedName>
        <fullName evidence="1">Fatty acid kinase subunit A-like middle domain-containing protein</fullName>
    </recommendedName>
</protein>
<comment type="caution">
    <text evidence="2">The sequence shown here is derived from an EMBL/GenBank/DDBJ whole genome shotgun (WGS) entry which is preliminary data.</text>
</comment>
<accession>B7AVB9</accession>
<dbReference type="InterPro" id="IPR048394">
    <property type="entry name" value="FakA-like_M"/>
</dbReference>
<evidence type="ECO:0000259" key="1">
    <source>
        <dbReference type="Pfam" id="PF21645"/>
    </source>
</evidence>
<dbReference type="Proteomes" id="UP000003136">
    <property type="component" value="Unassembled WGS sequence"/>
</dbReference>
<organism evidence="2 3">
    <name type="scientific">[Bacteroides] pectinophilus ATCC 43243</name>
    <dbReference type="NCBI Taxonomy" id="483218"/>
    <lineage>
        <taxon>Bacteria</taxon>
        <taxon>Bacillati</taxon>
        <taxon>Bacillota</taxon>
        <taxon>Clostridia</taxon>
        <taxon>Eubacteriales</taxon>
    </lineage>
</organism>
<reference evidence="2 3" key="1">
    <citation type="submission" date="2008-11" db="EMBL/GenBank/DDBJ databases">
        <title>Draft genome sequence of Bacteroides pectinophilus (ATCC 43243).</title>
        <authorList>
            <person name="Sudarsanam P."/>
            <person name="Ley R."/>
            <person name="Guruge J."/>
            <person name="Turnbaugh P.J."/>
            <person name="Mahowald M."/>
            <person name="Liep D."/>
            <person name="Gordon J."/>
        </authorList>
    </citation>
    <scope>NUCLEOTIDE SEQUENCE [LARGE SCALE GENOMIC DNA]</scope>
    <source>
        <strain evidence="2 3">ATCC 43243</strain>
    </source>
</reference>
<name>B7AVB9_9FIRM</name>
<dbReference type="EMBL" id="ABVQ01000037">
    <property type="protein sequence ID" value="EEC56160.1"/>
    <property type="molecule type" value="Genomic_DNA"/>
</dbReference>
<dbReference type="HOGENOM" id="CLU_183577_0_0_9"/>
<evidence type="ECO:0000313" key="2">
    <source>
        <dbReference type="EMBL" id="EEC56160.1"/>
    </source>
</evidence>
<keyword evidence="3" id="KW-1185">Reference proteome</keyword>
<proteinExistence type="predicted"/>
<sequence length="114" mass="13255">MYGIITKNNHKKQEDIIMSEIHSIDAEDDQFAYRYDTQLLIDRRDEDLDEDAIADYITEHFEGNSLIAAGDEDLVKIHFHTNEPWKILEYCNTVGEIYDIVVEDMIRQSAGMQG</sequence>
<dbReference type="eggNOG" id="COG1461">
    <property type="taxonomic scope" value="Bacteria"/>
</dbReference>
<dbReference type="Pfam" id="PF21645">
    <property type="entry name" value="FakA-like_M"/>
    <property type="match status" value="1"/>
</dbReference>
<feature type="domain" description="Fatty acid kinase subunit A-like middle" evidence="1">
    <location>
        <begin position="33"/>
        <end position="109"/>
    </location>
</feature>
<gene>
    <name evidence="2" type="ORF">BACPEC_02667</name>
</gene>
<reference evidence="2 3" key="2">
    <citation type="submission" date="2008-11" db="EMBL/GenBank/DDBJ databases">
        <authorList>
            <person name="Fulton L."/>
            <person name="Clifton S."/>
            <person name="Fulton B."/>
            <person name="Xu J."/>
            <person name="Minx P."/>
            <person name="Pepin K.H."/>
            <person name="Johnson M."/>
            <person name="Bhonagiri V."/>
            <person name="Nash W.E."/>
            <person name="Mardis E.R."/>
            <person name="Wilson R.K."/>
        </authorList>
    </citation>
    <scope>NUCLEOTIDE SEQUENCE [LARGE SCALE GENOMIC DNA]</scope>
    <source>
        <strain evidence="2 3">ATCC 43243</strain>
    </source>
</reference>